<dbReference type="SMART" id="SM00332">
    <property type="entry name" value="PP2Cc"/>
    <property type="match status" value="1"/>
</dbReference>
<dbReference type="PROSITE" id="PS51746">
    <property type="entry name" value="PPM_2"/>
    <property type="match status" value="1"/>
</dbReference>
<gene>
    <name evidence="2" type="ORF">A3A64_00865</name>
</gene>
<dbReference type="InterPro" id="IPR001932">
    <property type="entry name" value="PPM-type_phosphatase-like_dom"/>
</dbReference>
<comment type="caution">
    <text evidence="2">The sequence shown here is derived from an EMBL/GenBank/DDBJ whole genome shotgun (WGS) entry which is preliminary data.</text>
</comment>
<accession>A0A1F6AUY0</accession>
<dbReference type="AlphaFoldDB" id="A0A1F6AUY0"/>
<evidence type="ECO:0000259" key="1">
    <source>
        <dbReference type="PROSITE" id="PS51746"/>
    </source>
</evidence>
<dbReference type="EMBL" id="MFJY01000001">
    <property type="protein sequence ID" value="OGG28496.1"/>
    <property type="molecule type" value="Genomic_DNA"/>
</dbReference>
<dbReference type="Gene3D" id="3.60.40.10">
    <property type="entry name" value="PPM-type phosphatase domain"/>
    <property type="match status" value="1"/>
</dbReference>
<protein>
    <recommendedName>
        <fullName evidence="1">PPM-type phosphatase domain-containing protein</fullName>
    </recommendedName>
</protein>
<evidence type="ECO:0000313" key="2">
    <source>
        <dbReference type="EMBL" id="OGG28496.1"/>
    </source>
</evidence>
<reference evidence="2 3" key="1">
    <citation type="journal article" date="2016" name="Nat. Commun.">
        <title>Thousands of microbial genomes shed light on interconnected biogeochemical processes in an aquifer system.</title>
        <authorList>
            <person name="Anantharaman K."/>
            <person name="Brown C.T."/>
            <person name="Hug L.A."/>
            <person name="Sharon I."/>
            <person name="Castelle C.J."/>
            <person name="Probst A.J."/>
            <person name="Thomas B.C."/>
            <person name="Singh A."/>
            <person name="Wilkins M.J."/>
            <person name="Karaoz U."/>
            <person name="Brodie E.L."/>
            <person name="Williams K.H."/>
            <person name="Hubbard S.S."/>
            <person name="Banfield J.F."/>
        </authorList>
    </citation>
    <scope>NUCLEOTIDE SEQUENCE [LARGE SCALE GENOMIC DNA]</scope>
</reference>
<feature type="domain" description="PPM-type phosphatase" evidence="1">
    <location>
        <begin position="19"/>
        <end position="241"/>
    </location>
</feature>
<proteinExistence type="predicted"/>
<dbReference type="Pfam" id="PF13672">
    <property type="entry name" value="PP2C_2"/>
    <property type="match status" value="1"/>
</dbReference>
<dbReference type="SMART" id="SM00331">
    <property type="entry name" value="PP2C_SIG"/>
    <property type="match status" value="1"/>
</dbReference>
<sequence>MKFPDPLGLKYEQPRDVVLFAASQLQGNRKQQEDYFVNFNDECFVVADGVGSMPHAAEAAQLAGETSIWAYKHVRQRHTYWGSKRLFLKRIVRTTNMTIWQKQRETGFTDGMATTLLVLIVGDKNIWMGNVGDASAFFLHEGAMKRLTKEDVDSQGKLTKVLGKQRLGIVPQVAIERFYPNDTVLLATDGVTRYVSEPAMQEILLQSGTTAESLTDTVVALLRKAEANGSRDNMTAVIVKRIYNIGDI</sequence>
<dbReference type="Proteomes" id="UP000178305">
    <property type="component" value="Unassembled WGS sequence"/>
</dbReference>
<dbReference type="SUPFAM" id="SSF81606">
    <property type="entry name" value="PP2C-like"/>
    <property type="match status" value="1"/>
</dbReference>
<dbReference type="InterPro" id="IPR036457">
    <property type="entry name" value="PPM-type-like_dom_sf"/>
</dbReference>
<name>A0A1F6AUY0_9BACT</name>
<evidence type="ECO:0000313" key="3">
    <source>
        <dbReference type="Proteomes" id="UP000178305"/>
    </source>
</evidence>
<dbReference type="CDD" id="cd00143">
    <property type="entry name" value="PP2Cc"/>
    <property type="match status" value="1"/>
</dbReference>
<organism evidence="2 3">
    <name type="scientific">Candidatus Gottesmanbacteria bacterium RIFCSPLOWO2_01_FULL_48_11</name>
    <dbReference type="NCBI Taxonomy" id="1798395"/>
    <lineage>
        <taxon>Bacteria</taxon>
        <taxon>Candidatus Gottesmaniibacteriota</taxon>
    </lineage>
</organism>